<dbReference type="Gene3D" id="1.20.1250.20">
    <property type="entry name" value="MFS general substrate transporter like domains"/>
    <property type="match status" value="1"/>
</dbReference>
<comment type="subcellular location">
    <subcellularLocation>
        <location evidence="1">Cell membrane</location>
        <topology evidence="1">Multi-pass membrane protein</topology>
    </subcellularLocation>
</comment>
<keyword evidence="3 5" id="KW-1133">Transmembrane helix</keyword>
<feature type="transmembrane region" description="Helical" evidence="5">
    <location>
        <begin position="268"/>
        <end position="289"/>
    </location>
</feature>
<feature type="transmembrane region" description="Helical" evidence="5">
    <location>
        <begin position="176"/>
        <end position="197"/>
    </location>
</feature>
<dbReference type="InterPro" id="IPR020846">
    <property type="entry name" value="MFS_dom"/>
</dbReference>
<keyword evidence="2 5" id="KW-0812">Transmembrane</keyword>
<dbReference type="Pfam" id="PF07690">
    <property type="entry name" value="MFS_1"/>
    <property type="match status" value="1"/>
</dbReference>
<evidence type="ECO:0000313" key="8">
    <source>
        <dbReference type="Proteomes" id="UP000280008"/>
    </source>
</evidence>
<dbReference type="PANTHER" id="PTHR23514:SF13">
    <property type="entry name" value="INNER MEMBRANE PROTEIN YBJJ"/>
    <property type="match status" value="1"/>
</dbReference>
<protein>
    <submittedName>
        <fullName evidence="7">Fucose permease</fullName>
    </submittedName>
</protein>
<feature type="transmembrane region" description="Helical" evidence="5">
    <location>
        <begin position="358"/>
        <end position="379"/>
    </location>
</feature>
<name>A0A495IJ07_9MICO</name>
<evidence type="ECO:0000256" key="1">
    <source>
        <dbReference type="ARBA" id="ARBA00004651"/>
    </source>
</evidence>
<gene>
    <name evidence="7" type="ORF">C8E83_2904</name>
</gene>
<keyword evidence="4 5" id="KW-0472">Membrane</keyword>
<feature type="transmembrane region" description="Helical" evidence="5">
    <location>
        <begin position="90"/>
        <end position="109"/>
    </location>
</feature>
<dbReference type="Proteomes" id="UP000280008">
    <property type="component" value="Unassembled WGS sequence"/>
</dbReference>
<evidence type="ECO:0000256" key="4">
    <source>
        <dbReference type="ARBA" id="ARBA00023136"/>
    </source>
</evidence>
<feature type="domain" description="Major facilitator superfamily (MFS) profile" evidence="6">
    <location>
        <begin position="24"/>
        <end position="411"/>
    </location>
</feature>
<dbReference type="InterPro" id="IPR011701">
    <property type="entry name" value="MFS"/>
</dbReference>
<evidence type="ECO:0000313" key="7">
    <source>
        <dbReference type="EMBL" id="RKR75749.1"/>
    </source>
</evidence>
<dbReference type="EMBL" id="RBKS01000001">
    <property type="protein sequence ID" value="RKR75749.1"/>
    <property type="molecule type" value="Genomic_DNA"/>
</dbReference>
<proteinExistence type="predicted"/>
<dbReference type="CDD" id="cd17393">
    <property type="entry name" value="MFS_MosC_like"/>
    <property type="match status" value="1"/>
</dbReference>
<dbReference type="PANTHER" id="PTHR23514">
    <property type="entry name" value="BYPASS OF STOP CODON PROTEIN 6"/>
    <property type="match status" value="1"/>
</dbReference>
<evidence type="ECO:0000256" key="2">
    <source>
        <dbReference type="ARBA" id="ARBA00022692"/>
    </source>
</evidence>
<evidence type="ECO:0000256" key="3">
    <source>
        <dbReference type="ARBA" id="ARBA00022989"/>
    </source>
</evidence>
<dbReference type="InterPro" id="IPR051788">
    <property type="entry name" value="MFS_Transporter"/>
</dbReference>
<feature type="transmembrane region" description="Helical" evidence="5">
    <location>
        <begin position="227"/>
        <end position="248"/>
    </location>
</feature>
<dbReference type="InterPro" id="IPR036259">
    <property type="entry name" value="MFS_trans_sf"/>
</dbReference>
<dbReference type="AlphaFoldDB" id="A0A495IJ07"/>
<accession>A0A495IJ07</accession>
<dbReference type="PROSITE" id="PS50850">
    <property type="entry name" value="MFS"/>
    <property type="match status" value="1"/>
</dbReference>
<feature type="transmembrane region" description="Helical" evidence="5">
    <location>
        <begin position="21"/>
        <end position="42"/>
    </location>
</feature>
<comment type="caution">
    <text evidence="7">The sequence shown here is derived from an EMBL/GenBank/DDBJ whole genome shotgun (WGS) entry which is preliminary data.</text>
</comment>
<sequence>MATSPSLDTRTYDGGLTRSQVVAWRNAVFVVFALSGLGISTWLGRVPSVRDILHASTLEMGYLAGGISVGSIIGVTTSSHLVARFGARRTVELAMCVVGLGMIGGGLAASLGGGFWGIIGFMAVFGYGNGTCDVAMNVSAAANERVLGRTIMPMFHASFSVGTMLGAALGAGAEAVGIPVGIHVPIVGAVIVVGTLLSARNFQSEELGHAPLEGDDVAAVSSWRSRLAVWAMPSTILIGLIVLGMAAAEGSANDWLALAMVDGYKVDNAAGTTIFFVFVTAITLARVAGSPLVDRFGRVPMLRASAVSAVVGLLLVIFSPALPLAIVGVVLWGFGAALGFPLGLSAAADDSRNAAARVGAVATIGYVAFLALPPLIGFLGEHFGLLRALLSVLVLIVVAGFASGAARERSRSRS</sequence>
<organism evidence="7 8">
    <name type="scientific">Frondihabitans australicus</name>
    <dbReference type="NCBI Taxonomy" id="386892"/>
    <lineage>
        <taxon>Bacteria</taxon>
        <taxon>Bacillati</taxon>
        <taxon>Actinomycetota</taxon>
        <taxon>Actinomycetes</taxon>
        <taxon>Micrococcales</taxon>
        <taxon>Microbacteriaceae</taxon>
        <taxon>Frondihabitans</taxon>
    </lineage>
</organism>
<feature type="transmembrane region" description="Helical" evidence="5">
    <location>
        <begin position="324"/>
        <end position="346"/>
    </location>
</feature>
<reference evidence="7 8" key="1">
    <citation type="submission" date="2018-10" db="EMBL/GenBank/DDBJ databases">
        <title>Sequencing the genomes of 1000 actinobacteria strains.</title>
        <authorList>
            <person name="Klenk H.-P."/>
        </authorList>
    </citation>
    <scope>NUCLEOTIDE SEQUENCE [LARGE SCALE GENOMIC DNA]</scope>
    <source>
        <strain evidence="7 8">DSM 17894</strain>
    </source>
</reference>
<dbReference type="SUPFAM" id="SSF103473">
    <property type="entry name" value="MFS general substrate transporter"/>
    <property type="match status" value="1"/>
</dbReference>
<feature type="transmembrane region" description="Helical" evidence="5">
    <location>
        <begin position="62"/>
        <end position="83"/>
    </location>
</feature>
<keyword evidence="8" id="KW-1185">Reference proteome</keyword>
<evidence type="ECO:0000256" key="5">
    <source>
        <dbReference type="SAM" id="Phobius"/>
    </source>
</evidence>
<evidence type="ECO:0000259" key="6">
    <source>
        <dbReference type="PROSITE" id="PS50850"/>
    </source>
</evidence>
<dbReference type="GO" id="GO:0022857">
    <property type="term" value="F:transmembrane transporter activity"/>
    <property type="evidence" value="ECO:0007669"/>
    <property type="project" value="InterPro"/>
</dbReference>
<dbReference type="RefSeq" id="WP_121370511.1">
    <property type="nucleotide sequence ID" value="NZ_RBKS01000001.1"/>
</dbReference>
<dbReference type="OrthoDB" id="9809599at2"/>
<dbReference type="GO" id="GO:0005886">
    <property type="term" value="C:plasma membrane"/>
    <property type="evidence" value="ECO:0007669"/>
    <property type="project" value="UniProtKB-SubCell"/>
</dbReference>
<feature type="transmembrane region" description="Helical" evidence="5">
    <location>
        <begin position="301"/>
        <end position="318"/>
    </location>
</feature>
<feature type="transmembrane region" description="Helical" evidence="5">
    <location>
        <begin position="385"/>
        <end position="406"/>
    </location>
</feature>